<feature type="non-terminal residue" evidence="1">
    <location>
        <position position="258"/>
    </location>
</feature>
<dbReference type="AlphaFoldDB" id="X0XGI1"/>
<proteinExistence type="predicted"/>
<comment type="caution">
    <text evidence="1">The sequence shown here is derived from an EMBL/GenBank/DDBJ whole genome shotgun (WGS) entry which is preliminary data.</text>
</comment>
<sequence length="258" mass="28804">MSARIYSRENIKQIRNLYDFGIINVKLLLPYKGGEAVWKGRVGGIDDGIIYLTFKEVGRLAKEGCKAFVRVHCENAEIFFKIKAEFLEEGIEPASWNDARPRVCEAEAMRKCLYLAEVTECPIYVVHMTIKEGVELINKARAKGVNVVSETCVQYLTLNTDNVDPVLSKVNPPIREPEDNIALWEALNAGIIDVVATDHAPVPKDLKKNLWDATPGIPGAEMFLPLMLSEGVNKGKISLERLVDVCCYRPARQFGLAP</sequence>
<dbReference type="PANTHER" id="PTHR43668:SF2">
    <property type="entry name" value="ALLANTOINASE"/>
    <property type="match status" value="1"/>
</dbReference>
<accession>X0XGI1</accession>
<dbReference type="Gene3D" id="3.20.20.140">
    <property type="entry name" value="Metal-dependent hydrolases"/>
    <property type="match status" value="1"/>
</dbReference>
<gene>
    <name evidence="1" type="ORF">S01H1_55281</name>
</gene>
<dbReference type="InterPro" id="IPR032466">
    <property type="entry name" value="Metal_Hydrolase"/>
</dbReference>
<dbReference type="GO" id="GO:0004038">
    <property type="term" value="F:allantoinase activity"/>
    <property type="evidence" value="ECO:0007669"/>
    <property type="project" value="TreeGrafter"/>
</dbReference>
<organism evidence="1">
    <name type="scientific">marine sediment metagenome</name>
    <dbReference type="NCBI Taxonomy" id="412755"/>
    <lineage>
        <taxon>unclassified sequences</taxon>
        <taxon>metagenomes</taxon>
        <taxon>ecological metagenomes</taxon>
    </lineage>
</organism>
<reference evidence="1" key="1">
    <citation type="journal article" date="2014" name="Front. Microbiol.">
        <title>High frequency of phylogenetically diverse reductive dehalogenase-homologous genes in deep subseafloor sedimentary metagenomes.</title>
        <authorList>
            <person name="Kawai M."/>
            <person name="Futagami T."/>
            <person name="Toyoda A."/>
            <person name="Takaki Y."/>
            <person name="Nishi S."/>
            <person name="Hori S."/>
            <person name="Arai W."/>
            <person name="Tsubouchi T."/>
            <person name="Morono Y."/>
            <person name="Uchiyama I."/>
            <person name="Ito T."/>
            <person name="Fujiyama A."/>
            <person name="Inagaki F."/>
            <person name="Takami H."/>
        </authorList>
    </citation>
    <scope>NUCLEOTIDE SEQUENCE</scope>
    <source>
        <strain evidence="1">Expedition CK06-06</strain>
    </source>
</reference>
<dbReference type="SUPFAM" id="SSF51556">
    <property type="entry name" value="Metallo-dependent hydrolases"/>
    <property type="match status" value="1"/>
</dbReference>
<dbReference type="InterPro" id="IPR050138">
    <property type="entry name" value="DHOase/Allantoinase_Hydrolase"/>
</dbReference>
<dbReference type="EMBL" id="BARS01035924">
    <property type="protein sequence ID" value="GAG24036.1"/>
    <property type="molecule type" value="Genomic_DNA"/>
</dbReference>
<dbReference type="GO" id="GO:0005737">
    <property type="term" value="C:cytoplasm"/>
    <property type="evidence" value="ECO:0007669"/>
    <property type="project" value="TreeGrafter"/>
</dbReference>
<dbReference type="PANTHER" id="PTHR43668">
    <property type="entry name" value="ALLANTOINASE"/>
    <property type="match status" value="1"/>
</dbReference>
<evidence type="ECO:0000313" key="1">
    <source>
        <dbReference type="EMBL" id="GAG24036.1"/>
    </source>
</evidence>
<dbReference type="GO" id="GO:0006145">
    <property type="term" value="P:purine nucleobase catabolic process"/>
    <property type="evidence" value="ECO:0007669"/>
    <property type="project" value="TreeGrafter"/>
</dbReference>
<protein>
    <submittedName>
        <fullName evidence="1">Uncharacterized protein</fullName>
    </submittedName>
</protein>
<name>X0XGI1_9ZZZZ</name>